<feature type="transmembrane region" description="Helical" evidence="7">
    <location>
        <begin position="174"/>
        <end position="194"/>
    </location>
</feature>
<evidence type="ECO:0000256" key="4">
    <source>
        <dbReference type="ARBA" id="ARBA00022692"/>
    </source>
</evidence>
<feature type="transmembrane region" description="Helical" evidence="7">
    <location>
        <begin position="364"/>
        <end position="384"/>
    </location>
</feature>
<keyword evidence="4 7" id="KW-0812">Transmembrane</keyword>
<feature type="transmembrane region" description="Helical" evidence="7">
    <location>
        <begin position="323"/>
        <end position="343"/>
    </location>
</feature>
<dbReference type="PANTHER" id="PTHR30250:SF10">
    <property type="entry name" value="LIPOPOLYSACCHARIDE BIOSYNTHESIS PROTEIN WZXC"/>
    <property type="match status" value="1"/>
</dbReference>
<evidence type="ECO:0000256" key="5">
    <source>
        <dbReference type="ARBA" id="ARBA00022989"/>
    </source>
</evidence>
<dbReference type="EMBL" id="AGEL01000006">
    <property type="protein sequence ID" value="EHO17473.1"/>
    <property type="molecule type" value="Genomic_DNA"/>
</dbReference>
<dbReference type="GeneID" id="86940829"/>
<reference evidence="8 9" key="1">
    <citation type="submission" date="2011-10" db="EMBL/GenBank/DDBJ databases">
        <title>The Genome Sequence of Lachnospiraceae bacterium ACC2.</title>
        <authorList>
            <consortium name="The Broad Institute Genome Sequencing Platform"/>
            <person name="Earl A."/>
            <person name="Ward D."/>
            <person name="Feldgarden M."/>
            <person name="Gevers D."/>
            <person name="Sizova M."/>
            <person name="Hazen A."/>
            <person name="Epstein S."/>
            <person name="Young S.K."/>
            <person name="Zeng Q."/>
            <person name="Gargeya S."/>
            <person name="Fitzgerald M."/>
            <person name="Haas B."/>
            <person name="Abouelleil A."/>
            <person name="Alvarado L."/>
            <person name="Arachchi H.M."/>
            <person name="Berlin A."/>
            <person name="Brown A."/>
            <person name="Chapman S.B."/>
            <person name="Chen Z."/>
            <person name="Dunbar C."/>
            <person name="Freedman E."/>
            <person name="Gearin G."/>
            <person name="Goldberg J."/>
            <person name="Griggs A."/>
            <person name="Gujja S."/>
            <person name="Heiman D."/>
            <person name="Howarth C."/>
            <person name="Larson L."/>
            <person name="Lui A."/>
            <person name="MacDonald P.J.P."/>
            <person name="Montmayeur A."/>
            <person name="Murphy C."/>
            <person name="Neiman D."/>
            <person name="Pearson M."/>
            <person name="Priest M."/>
            <person name="Roberts A."/>
            <person name="Saif S."/>
            <person name="Shea T."/>
            <person name="Shenoy N."/>
            <person name="Sisk P."/>
            <person name="Stolte C."/>
            <person name="Sykes S."/>
            <person name="Wortman J."/>
            <person name="Nusbaum C."/>
            <person name="Birren B."/>
        </authorList>
    </citation>
    <scope>NUCLEOTIDE SEQUENCE [LARGE SCALE GENOMIC DNA]</scope>
    <source>
        <strain evidence="8 9">ACC2</strain>
    </source>
</reference>
<dbReference type="Proteomes" id="UP000018466">
    <property type="component" value="Unassembled WGS sequence"/>
</dbReference>
<comment type="caution">
    <text evidence="8">The sequence shown here is derived from an EMBL/GenBank/DDBJ whole genome shotgun (WGS) entry which is preliminary data.</text>
</comment>
<evidence type="ECO:0008006" key="10">
    <source>
        <dbReference type="Google" id="ProtNLM"/>
    </source>
</evidence>
<comment type="similarity">
    <text evidence="2">Belongs to the polysaccharide synthase family.</text>
</comment>
<keyword evidence="6 7" id="KW-0472">Membrane</keyword>
<evidence type="ECO:0000313" key="9">
    <source>
        <dbReference type="Proteomes" id="UP000018466"/>
    </source>
</evidence>
<protein>
    <recommendedName>
        <fullName evidence="10">Polysaccharide biosynthesis protein C-terminal domain-containing protein</fullName>
    </recommendedName>
</protein>
<dbReference type="CDD" id="cd13127">
    <property type="entry name" value="MATE_tuaB_like"/>
    <property type="match status" value="1"/>
</dbReference>
<feature type="transmembrane region" description="Helical" evidence="7">
    <location>
        <begin position="115"/>
        <end position="136"/>
    </location>
</feature>
<accession>A0AA37DGS7</accession>
<evidence type="ECO:0000256" key="2">
    <source>
        <dbReference type="ARBA" id="ARBA00007430"/>
    </source>
</evidence>
<evidence type="ECO:0000313" key="8">
    <source>
        <dbReference type="EMBL" id="EHO17473.1"/>
    </source>
</evidence>
<feature type="transmembrane region" description="Helical" evidence="7">
    <location>
        <begin position="293"/>
        <end position="311"/>
    </location>
</feature>
<dbReference type="Pfam" id="PF13440">
    <property type="entry name" value="Polysacc_synt_3"/>
    <property type="match status" value="1"/>
</dbReference>
<keyword evidence="3" id="KW-1003">Cell membrane</keyword>
<evidence type="ECO:0000256" key="3">
    <source>
        <dbReference type="ARBA" id="ARBA00022475"/>
    </source>
</evidence>
<sequence>MRQREESVAGGLFWKLLELLGAQGVQFVVALFLARLMTPTEYGTIGLIMIFITLANVFVQSGFATALIQAEQVEESDFSSVFWISLAVSVPVYGLLFAVAPLIAHYYETPVLLPLLRAMGLVLFPGAVISVQTAFVSRNLQFRKLFEATMAAVILSGLIAILMAARGYGVFAMAAQQLIYYVALMAGLFIAVPFRPRGGIVLKRVEKLFSFGWKILLSGLLDTLWNNIYGLLIGKYYSKAALGGYNRAEQFPKLITSNLSAAMQSVLLPTYARRQSEKESLRDMLRDSIRLSAFVIFPMMAGMAAVGTSLIRTLLTEDWLFSVPYLRLLCLCYAFWPLHVSNLQMITALGRSDLFLKLECIKKLLGAALLVLSFRYGMMGLLIFKAVDEALCSALNAWPLGRLLGYGPGRQYRDLGPAALCSLLMGALVYRMERLPLSAPPLLLLAQLAAGIVCYGVLAAVFQRDMLRYLRNFVRMRGKQA</sequence>
<feature type="transmembrane region" description="Helical" evidence="7">
    <location>
        <begin position="148"/>
        <end position="168"/>
    </location>
</feature>
<dbReference type="InterPro" id="IPR050833">
    <property type="entry name" value="Poly_Biosynth_Transport"/>
</dbReference>
<evidence type="ECO:0000256" key="1">
    <source>
        <dbReference type="ARBA" id="ARBA00004651"/>
    </source>
</evidence>
<feature type="transmembrane region" description="Helical" evidence="7">
    <location>
        <begin position="12"/>
        <end position="33"/>
    </location>
</feature>
<gene>
    <name evidence="8" type="ORF">HMPREF9623_01072</name>
</gene>
<keyword evidence="9" id="KW-1185">Reference proteome</keyword>
<keyword evidence="5 7" id="KW-1133">Transmembrane helix</keyword>
<dbReference type="RefSeq" id="WP_009532905.1">
    <property type="nucleotide sequence ID" value="NZ_JH590862.1"/>
</dbReference>
<feature type="transmembrane region" description="Helical" evidence="7">
    <location>
        <begin position="442"/>
        <end position="462"/>
    </location>
</feature>
<comment type="subcellular location">
    <subcellularLocation>
        <location evidence="1">Cell membrane</location>
        <topology evidence="1">Multi-pass membrane protein</topology>
    </subcellularLocation>
</comment>
<name>A0AA37DGS7_9FIRM</name>
<feature type="transmembrane region" description="Helical" evidence="7">
    <location>
        <begin position="45"/>
        <end position="68"/>
    </location>
</feature>
<evidence type="ECO:0000256" key="6">
    <source>
        <dbReference type="ARBA" id="ARBA00023136"/>
    </source>
</evidence>
<dbReference type="GO" id="GO:0005886">
    <property type="term" value="C:plasma membrane"/>
    <property type="evidence" value="ECO:0007669"/>
    <property type="project" value="UniProtKB-SubCell"/>
</dbReference>
<proteinExistence type="inferred from homology"/>
<dbReference type="AlphaFoldDB" id="A0AA37DGS7"/>
<feature type="transmembrane region" description="Helical" evidence="7">
    <location>
        <begin position="215"/>
        <end position="234"/>
    </location>
</feature>
<dbReference type="PANTHER" id="PTHR30250">
    <property type="entry name" value="PST FAMILY PREDICTED COLANIC ACID TRANSPORTER"/>
    <property type="match status" value="1"/>
</dbReference>
<organism evidence="8 9">
    <name type="scientific">Stomatobaculum longum</name>
    <dbReference type="NCBI Taxonomy" id="796942"/>
    <lineage>
        <taxon>Bacteria</taxon>
        <taxon>Bacillati</taxon>
        <taxon>Bacillota</taxon>
        <taxon>Clostridia</taxon>
        <taxon>Lachnospirales</taxon>
        <taxon>Lachnospiraceae</taxon>
        <taxon>Stomatobaculum</taxon>
    </lineage>
</organism>
<feature type="transmembrane region" description="Helical" evidence="7">
    <location>
        <begin position="80"/>
        <end position="103"/>
    </location>
</feature>
<evidence type="ECO:0000256" key="7">
    <source>
        <dbReference type="SAM" id="Phobius"/>
    </source>
</evidence>